<evidence type="ECO:0000313" key="2">
    <source>
        <dbReference type="EMBL" id="CAF4901370.1"/>
    </source>
</evidence>
<feature type="region of interest" description="Disordered" evidence="1">
    <location>
        <begin position="154"/>
        <end position="176"/>
    </location>
</feature>
<accession>A0A821V667</accession>
<evidence type="ECO:0000313" key="3">
    <source>
        <dbReference type="Proteomes" id="UP000663880"/>
    </source>
</evidence>
<dbReference type="AlphaFoldDB" id="A0A821V667"/>
<feature type="region of interest" description="Disordered" evidence="1">
    <location>
        <begin position="1"/>
        <end position="49"/>
    </location>
</feature>
<feature type="compositionally biased region" description="Basic and acidic residues" evidence="1">
    <location>
        <begin position="154"/>
        <end position="165"/>
    </location>
</feature>
<feature type="compositionally biased region" description="Basic and acidic residues" evidence="1">
    <location>
        <begin position="20"/>
        <end position="44"/>
    </location>
</feature>
<proteinExistence type="predicted"/>
<organism evidence="2 3">
    <name type="scientific">Pieris macdunnoughi</name>
    <dbReference type="NCBI Taxonomy" id="345717"/>
    <lineage>
        <taxon>Eukaryota</taxon>
        <taxon>Metazoa</taxon>
        <taxon>Ecdysozoa</taxon>
        <taxon>Arthropoda</taxon>
        <taxon>Hexapoda</taxon>
        <taxon>Insecta</taxon>
        <taxon>Pterygota</taxon>
        <taxon>Neoptera</taxon>
        <taxon>Endopterygota</taxon>
        <taxon>Lepidoptera</taxon>
        <taxon>Glossata</taxon>
        <taxon>Ditrysia</taxon>
        <taxon>Papilionoidea</taxon>
        <taxon>Pieridae</taxon>
        <taxon>Pierinae</taxon>
        <taxon>Pieris</taxon>
    </lineage>
</organism>
<name>A0A821V667_9NEOP</name>
<dbReference type="EMBL" id="CAJOBZ010000037">
    <property type="protein sequence ID" value="CAF4901370.1"/>
    <property type="molecule type" value="Genomic_DNA"/>
</dbReference>
<evidence type="ECO:0000256" key="1">
    <source>
        <dbReference type="SAM" id="MobiDB-lite"/>
    </source>
</evidence>
<keyword evidence="3" id="KW-1185">Reference proteome</keyword>
<gene>
    <name evidence="2" type="ORF">PMACD_LOCUS11320</name>
</gene>
<dbReference type="Proteomes" id="UP000663880">
    <property type="component" value="Unassembled WGS sequence"/>
</dbReference>
<dbReference type="OrthoDB" id="10022108at2759"/>
<reference evidence="2" key="1">
    <citation type="submission" date="2021-02" db="EMBL/GenBank/DDBJ databases">
        <authorList>
            <person name="Steward A R."/>
        </authorList>
    </citation>
    <scope>NUCLEOTIDE SEQUENCE</scope>
</reference>
<sequence>MQAMHTPTRKKRSNQQEVVKAGKDTRIEETRSEVRDSTEKREATETNQNIPLTSMKTNKISAIDATSATKMELPVKRIVQKKLNYMEISPGAPKSTQTLPNRISEAAHITQSATKHIEASKNLRGEIKLAVLDAIKRLYDLVCEAEDQRKEQINKNKEQVNKSKEQSTANNSKEMEKLEQIENRLIDWEKINLEMENKIERTIRTHLKTYASVLATHKNEPARKNYIPTKTDTEQMHSIIISSTKQETNTEILERIKVTVDPKNTGLRIDKLRKAKDQKVVISCDTKQRLNEVTERIKRDNTLTVKPTKDKDPLIILRGVLQAHSDEDIMHYIKAQNGHLLDKIDESEKRIELKFRRKARNPLLNNIVLQVSPQVWKVITEAGKLHIELQRVVAQDQSPLIQCSRCLAFGHGKRFCEIEKDVCSHCGGDHKKNECTKHIEGSAPICINCKKANAEKTNHNAFDAQCPTRDKWDALARLSVAYC</sequence>
<protein>
    <submittedName>
        <fullName evidence="2">Uncharacterized protein</fullName>
    </submittedName>
</protein>
<comment type="caution">
    <text evidence="2">The sequence shown here is derived from an EMBL/GenBank/DDBJ whole genome shotgun (WGS) entry which is preliminary data.</text>
</comment>